<name>A0A2S3ZGH2_9MICO</name>
<feature type="transmembrane region" description="Helical" evidence="2">
    <location>
        <begin position="51"/>
        <end position="68"/>
    </location>
</feature>
<keyword evidence="4" id="KW-1185">Reference proteome</keyword>
<organism evidence="3 4">
    <name type="scientific">Cryobacterium zongtaii</name>
    <dbReference type="NCBI Taxonomy" id="1259217"/>
    <lineage>
        <taxon>Bacteria</taxon>
        <taxon>Bacillati</taxon>
        <taxon>Actinomycetota</taxon>
        <taxon>Actinomycetes</taxon>
        <taxon>Micrococcales</taxon>
        <taxon>Microbacteriaceae</taxon>
        <taxon>Cryobacterium</taxon>
    </lineage>
</organism>
<evidence type="ECO:0000313" key="4">
    <source>
        <dbReference type="Proteomes" id="UP000237340"/>
    </source>
</evidence>
<comment type="caution">
    <text evidence="3">The sequence shown here is derived from an EMBL/GenBank/DDBJ whole genome shotgun (WGS) entry which is preliminary data.</text>
</comment>
<evidence type="ECO:0000256" key="1">
    <source>
        <dbReference type="SAM" id="MobiDB-lite"/>
    </source>
</evidence>
<keyword evidence="2" id="KW-0812">Transmembrane</keyword>
<gene>
    <name evidence="3" type="ORF">C3B61_09590</name>
</gene>
<feature type="transmembrane region" description="Helical" evidence="2">
    <location>
        <begin position="173"/>
        <end position="194"/>
    </location>
</feature>
<dbReference type="EMBL" id="PPXD01000011">
    <property type="protein sequence ID" value="POH66005.1"/>
    <property type="molecule type" value="Genomic_DNA"/>
</dbReference>
<reference evidence="3 4" key="1">
    <citation type="submission" date="2018-01" db="EMBL/GenBank/DDBJ databases">
        <title>Cryobacterium sp. nov., from glaciers in China.</title>
        <authorList>
            <person name="Liu Q."/>
            <person name="Xin Y.-H."/>
        </authorList>
    </citation>
    <scope>NUCLEOTIDE SEQUENCE [LARGE SCALE GENOMIC DNA]</scope>
    <source>
        <strain evidence="3 4">TMN-42</strain>
    </source>
</reference>
<dbReference type="AlphaFoldDB" id="A0A2S3ZGH2"/>
<feature type="transmembrane region" description="Helical" evidence="2">
    <location>
        <begin position="107"/>
        <end position="128"/>
    </location>
</feature>
<evidence type="ECO:0000256" key="2">
    <source>
        <dbReference type="SAM" id="Phobius"/>
    </source>
</evidence>
<evidence type="ECO:0000313" key="3">
    <source>
        <dbReference type="EMBL" id="POH66005.1"/>
    </source>
</evidence>
<sequence length="210" mass="22514">MGVWDSQPNVRRHGRHQSTQRKLPMATSTTRGAAVTAPAATTGTTLLQRRTLAVLRLAIGFIFLWAFLDKTFGLGFSTPAERAWLNGGTPAQGFLNSPGVTGPLQPFFVGIASPLVDFLFMLGMIAVGLAVMLGVGLRVSAVAGSLIMVFMYLAEWPFAAGAASTNPLVDYHIIYALALIVVAVFAAGDTWGFGKTWKALPIVQKYTWLI</sequence>
<feature type="transmembrane region" description="Helical" evidence="2">
    <location>
        <begin position="135"/>
        <end position="153"/>
    </location>
</feature>
<feature type="compositionally biased region" description="Basic residues" evidence="1">
    <location>
        <begin position="10"/>
        <end position="19"/>
    </location>
</feature>
<dbReference type="Proteomes" id="UP000237340">
    <property type="component" value="Unassembled WGS sequence"/>
</dbReference>
<feature type="region of interest" description="Disordered" evidence="1">
    <location>
        <begin position="1"/>
        <end position="34"/>
    </location>
</feature>
<keyword evidence="2" id="KW-1133">Transmembrane helix</keyword>
<accession>A0A2S3ZGH2</accession>
<keyword evidence="2" id="KW-0472">Membrane</keyword>
<protein>
    <submittedName>
        <fullName evidence="3">DoxX family protein</fullName>
    </submittedName>
</protein>
<proteinExistence type="predicted"/>